<dbReference type="STRING" id="1344416.A0A139ATF2"/>
<dbReference type="GO" id="GO:0005634">
    <property type="term" value="C:nucleus"/>
    <property type="evidence" value="ECO:0007669"/>
    <property type="project" value="UniProtKB-SubCell"/>
</dbReference>
<dbReference type="AlphaFoldDB" id="A0A139ATF2"/>
<evidence type="ECO:0000313" key="8">
    <source>
        <dbReference type="Proteomes" id="UP000070544"/>
    </source>
</evidence>
<gene>
    <name evidence="7" type="ORF">M427DRAFT_151969</name>
</gene>
<dbReference type="Proteomes" id="UP000070544">
    <property type="component" value="Unassembled WGS sequence"/>
</dbReference>
<evidence type="ECO:0000256" key="1">
    <source>
        <dbReference type="ARBA" id="ARBA00004123"/>
    </source>
</evidence>
<dbReference type="InterPro" id="IPR016024">
    <property type="entry name" value="ARM-type_fold"/>
</dbReference>
<feature type="region of interest" description="Disordered" evidence="6">
    <location>
        <begin position="536"/>
        <end position="558"/>
    </location>
</feature>
<proteinExistence type="inferred from homology"/>
<evidence type="ECO:0000256" key="6">
    <source>
        <dbReference type="SAM" id="MobiDB-lite"/>
    </source>
</evidence>
<evidence type="ECO:0000256" key="4">
    <source>
        <dbReference type="ARBA" id="ARBA00022927"/>
    </source>
</evidence>
<dbReference type="Gene3D" id="1.25.10.10">
    <property type="entry name" value="Leucine-rich Repeat Variant"/>
    <property type="match status" value="1"/>
</dbReference>
<organism evidence="7 8">
    <name type="scientific">Gonapodya prolifera (strain JEL478)</name>
    <name type="common">Monoblepharis prolifera</name>
    <dbReference type="NCBI Taxonomy" id="1344416"/>
    <lineage>
        <taxon>Eukaryota</taxon>
        <taxon>Fungi</taxon>
        <taxon>Fungi incertae sedis</taxon>
        <taxon>Chytridiomycota</taxon>
        <taxon>Chytridiomycota incertae sedis</taxon>
        <taxon>Monoblepharidomycetes</taxon>
        <taxon>Monoblepharidales</taxon>
        <taxon>Gonapodyaceae</taxon>
        <taxon>Gonapodya</taxon>
    </lineage>
</organism>
<dbReference type="PANTHER" id="PTHR12363:SF33">
    <property type="entry name" value="IMPORTIN-13"/>
    <property type="match status" value="1"/>
</dbReference>
<evidence type="ECO:0008006" key="9">
    <source>
        <dbReference type="Google" id="ProtNLM"/>
    </source>
</evidence>
<dbReference type="PANTHER" id="PTHR12363">
    <property type="entry name" value="TRANSPORTIN 3 AND IMPORTIN 13"/>
    <property type="match status" value="1"/>
</dbReference>
<dbReference type="InterPro" id="IPR011989">
    <property type="entry name" value="ARM-like"/>
</dbReference>
<keyword evidence="8" id="KW-1185">Reference proteome</keyword>
<feature type="region of interest" description="Disordered" evidence="6">
    <location>
        <begin position="856"/>
        <end position="879"/>
    </location>
</feature>
<dbReference type="InterPro" id="IPR040520">
    <property type="entry name" value="Importin_rep_3"/>
</dbReference>
<dbReference type="GO" id="GO:0005737">
    <property type="term" value="C:cytoplasm"/>
    <property type="evidence" value="ECO:0007669"/>
    <property type="project" value="TreeGrafter"/>
</dbReference>
<evidence type="ECO:0000256" key="2">
    <source>
        <dbReference type="ARBA" id="ARBA00007991"/>
    </source>
</evidence>
<accession>A0A139ATF2</accession>
<sequence length="1180" mass="127895">MSHNGMSDPTLLQVMEALDVLYSRTHPPSPQTVAQCNRFLVNVQKHHLAWDLAAHLLNVGWYGDPNPGHNAYPLVLLDGASSPQSGTLRGSGNVNYMFFAAHTWAVKLSRDWDTLGTSNGIGVYTKFQDPRYCRDMLLSWMIRLAFVGRRAPRVVLNKLMAAVVTFALRAPPSYFPDFPSSFASLCFLASTQLVSSAPTTPAQLHAVCVSTCQALFPSLYDSSLIGDVGGGADGRALEPAWPILLDPTALEPSLRNTVAAAVTTQFPSQEAYGAGAMDVVETLVRSIFDFVGSSVEEVRAAELVGARKTQVVSATTTSLPITVRLASIVLQVCTPPTHPVPENPRRDAAVDLVGSAAKFLEVSVGWGLETSTLAALPPDLIPYLLVCPTLESVADSSTFGFACEALTSILGAKACSQRIATSVINSLWGPRETGRSWARSLVLEAKDGGDPSTLAPLISLVAQLGESYSSLFAQCVREMGQPSTTSAEVLMVVQDLLETALAVSDWPGFYPEDEDVSQRLLPFWSYFAESISELEASAANDEPEESQQVTRQMQRASGPRSSTLSALISVLARKSSYPIPYSRFQGSPDIVQEQWKTYRTDAGDSAVAVAGAVRGEVVGWLVTGAVATMDEAVHEGGEGWQPLESMLHLLRYVAEEIPPRESETVPRIFTELVARILQWQQPEGNKRLRLAWVKVRYQTIMLCGAYSEWLQRHPSHLPLVVNLLVGGLAHSELAPAAASSLKNLCDNCRLALADGVDWLVGVYLETARAIQLLERTRVIEAVASVIQALPPSSATPYITQILTNVVGGIQGSLNALSVSTEPSAAEFSQRKLEICNGLNELIAFIKGVREVESIEISSDEEDTKRGSSHRAPTSLEGEEQSRELVLGTWNVVELIARKFVGDPTVSDTLCVLFTTVVRFPSASFPLLKFLEQPLNALVAELFCSVPKSNLLECAKVIVSASGSSKDDPNVVSSCVRLVQVLTERVATIITSEAAVEDQPAIVQCFFDLLTQSTRSLPVIILSLSAEAADYIFMKLVPTALTAQEKLAAKSVVIFLGEFFGKDVDGGELSLVVRQVVSRIGADVVRELLVNLAGRSPRFMVQAITECLYKLCIRYPEATRAALIQCLGQEGFPNTRVDAAAKQQFVKEIMTSRQLKRFQEIAKNFSLKCRGLENTAFGAVV</sequence>
<dbReference type="GO" id="GO:0006606">
    <property type="term" value="P:protein import into nucleus"/>
    <property type="evidence" value="ECO:0007669"/>
    <property type="project" value="TreeGrafter"/>
</dbReference>
<reference evidence="7 8" key="1">
    <citation type="journal article" date="2015" name="Genome Biol. Evol.">
        <title>Phylogenomic analyses indicate that early fungi evolved digesting cell walls of algal ancestors of land plants.</title>
        <authorList>
            <person name="Chang Y."/>
            <person name="Wang S."/>
            <person name="Sekimoto S."/>
            <person name="Aerts A.L."/>
            <person name="Choi C."/>
            <person name="Clum A."/>
            <person name="LaButti K.M."/>
            <person name="Lindquist E.A."/>
            <person name="Yee Ngan C."/>
            <person name="Ohm R.A."/>
            <person name="Salamov A.A."/>
            <person name="Grigoriev I.V."/>
            <person name="Spatafora J.W."/>
            <person name="Berbee M.L."/>
        </authorList>
    </citation>
    <scope>NUCLEOTIDE SEQUENCE [LARGE SCALE GENOMIC DNA]</scope>
    <source>
        <strain evidence="7 8">JEL478</strain>
    </source>
</reference>
<keyword evidence="3" id="KW-0813">Transport</keyword>
<protein>
    <recommendedName>
        <fullName evidence="9">ARM repeat-containing protein</fullName>
    </recommendedName>
</protein>
<keyword evidence="4" id="KW-0653">Protein transport</keyword>
<evidence type="ECO:0000256" key="5">
    <source>
        <dbReference type="ARBA" id="ARBA00023242"/>
    </source>
</evidence>
<feature type="compositionally biased region" description="Polar residues" evidence="6">
    <location>
        <begin position="546"/>
        <end position="558"/>
    </location>
</feature>
<comment type="subcellular location">
    <subcellularLocation>
        <location evidence="1">Nucleus</location>
    </subcellularLocation>
</comment>
<dbReference type="InterPro" id="IPR051345">
    <property type="entry name" value="Importin_beta-like_NTR"/>
</dbReference>
<dbReference type="SUPFAM" id="SSF48371">
    <property type="entry name" value="ARM repeat"/>
    <property type="match status" value="1"/>
</dbReference>
<evidence type="ECO:0000313" key="7">
    <source>
        <dbReference type="EMBL" id="KXS20002.1"/>
    </source>
</evidence>
<keyword evidence="5" id="KW-0539">Nucleus</keyword>
<dbReference type="OrthoDB" id="2016913at2759"/>
<dbReference type="Pfam" id="PF18806">
    <property type="entry name" value="Importin_rep_3"/>
    <property type="match status" value="1"/>
</dbReference>
<dbReference type="Pfam" id="PF24140">
    <property type="entry name" value="TPR_TNPO3_IPO13_3rd"/>
    <property type="match status" value="1"/>
</dbReference>
<comment type="similarity">
    <text evidence="2">Belongs to the importin beta family.</text>
</comment>
<dbReference type="EMBL" id="KQ965736">
    <property type="protein sequence ID" value="KXS20002.1"/>
    <property type="molecule type" value="Genomic_DNA"/>
</dbReference>
<name>A0A139ATF2_GONPJ</name>
<dbReference type="InterPro" id="IPR057942">
    <property type="entry name" value="TPR_TNPO3_IPO13_3rd"/>
</dbReference>
<evidence type="ECO:0000256" key="3">
    <source>
        <dbReference type="ARBA" id="ARBA00022448"/>
    </source>
</evidence>